<dbReference type="Proteomes" id="UP000094065">
    <property type="component" value="Unassembled WGS sequence"/>
</dbReference>
<feature type="region of interest" description="Disordered" evidence="1">
    <location>
        <begin position="55"/>
        <end position="112"/>
    </location>
</feature>
<accession>A0A1E3HEG9</accession>
<name>A0A1E3HEG9_9TREE</name>
<dbReference type="AlphaFoldDB" id="A0A1E3HEG9"/>
<dbReference type="EMBL" id="AWGJ01000011">
    <property type="protein sequence ID" value="ODN74733.1"/>
    <property type="molecule type" value="Genomic_DNA"/>
</dbReference>
<evidence type="ECO:0000313" key="3">
    <source>
        <dbReference type="Proteomes" id="UP000094065"/>
    </source>
</evidence>
<organism evidence="2 3">
    <name type="scientific">Cryptococcus amylolentus CBS 6039</name>
    <dbReference type="NCBI Taxonomy" id="1295533"/>
    <lineage>
        <taxon>Eukaryota</taxon>
        <taxon>Fungi</taxon>
        <taxon>Dikarya</taxon>
        <taxon>Basidiomycota</taxon>
        <taxon>Agaricomycotina</taxon>
        <taxon>Tremellomycetes</taxon>
        <taxon>Tremellales</taxon>
        <taxon>Cryptococcaceae</taxon>
        <taxon>Cryptococcus</taxon>
    </lineage>
</organism>
<dbReference type="OrthoDB" id="10461416at2759"/>
<feature type="region of interest" description="Disordered" evidence="1">
    <location>
        <begin position="1"/>
        <end position="40"/>
    </location>
</feature>
<evidence type="ECO:0000313" key="2">
    <source>
        <dbReference type="EMBL" id="ODN74733.1"/>
    </source>
</evidence>
<dbReference type="RefSeq" id="XP_018990514.1">
    <property type="nucleotide sequence ID" value="XM_019141707.1"/>
</dbReference>
<keyword evidence="3" id="KW-1185">Reference proteome</keyword>
<proteinExistence type="predicted"/>
<feature type="compositionally biased region" description="Low complexity" evidence="1">
    <location>
        <begin position="1"/>
        <end position="39"/>
    </location>
</feature>
<gene>
    <name evidence="2" type="ORF">L202_07062</name>
</gene>
<evidence type="ECO:0000256" key="1">
    <source>
        <dbReference type="SAM" id="MobiDB-lite"/>
    </source>
</evidence>
<sequence length="112" mass="11686">MATDDNTGSGNNASGSSQDQGAADQASTTSTSFSSSLTTQQRKVYQDLNLEINSVSFQEGRSRQDTIADLFAMTGPGGRERRSGSGSGGNVQSRQNTARTEDGSKQNGSEAQ</sequence>
<dbReference type="GeneID" id="30158371"/>
<comment type="caution">
    <text evidence="2">The sequence shown here is derived from an EMBL/GenBank/DDBJ whole genome shotgun (WGS) entry which is preliminary data.</text>
</comment>
<protein>
    <submittedName>
        <fullName evidence="2">Uncharacterized protein</fullName>
    </submittedName>
</protein>
<reference evidence="2 3" key="1">
    <citation type="submission" date="2016-06" db="EMBL/GenBank/DDBJ databases">
        <title>Evolution of pathogenesis and genome organization in the Tremellales.</title>
        <authorList>
            <person name="Cuomo C."/>
            <person name="Litvintseva A."/>
            <person name="Heitman J."/>
            <person name="Chen Y."/>
            <person name="Sun S."/>
            <person name="Springer D."/>
            <person name="Dromer F."/>
            <person name="Young S."/>
            <person name="Zeng Q."/>
            <person name="Chapman S."/>
            <person name="Gujja S."/>
            <person name="Saif S."/>
            <person name="Birren B."/>
        </authorList>
    </citation>
    <scope>NUCLEOTIDE SEQUENCE [LARGE SCALE GENOMIC DNA]</scope>
    <source>
        <strain evidence="2 3">CBS 6039</strain>
    </source>
</reference>